<dbReference type="RefSeq" id="WP_047334959.1">
    <property type="nucleotide sequence ID" value="NZ_LDEA01000031.1"/>
</dbReference>
<gene>
    <name evidence="1" type="ORF">B5E88_08900</name>
</gene>
<dbReference type="InterPro" id="IPR036157">
    <property type="entry name" value="dUTPase-like_sf"/>
</dbReference>
<reference evidence="2" key="1">
    <citation type="submission" date="2017-04" db="EMBL/GenBank/DDBJ databases">
        <title>Function of individual gut microbiota members based on whole genome sequencing of pure cultures obtained from chicken caecum.</title>
        <authorList>
            <person name="Medvecky M."/>
            <person name="Cejkova D."/>
            <person name="Polansky O."/>
            <person name="Karasova D."/>
            <person name="Kubasova T."/>
            <person name="Cizek A."/>
            <person name="Rychlik I."/>
        </authorList>
    </citation>
    <scope>NUCLEOTIDE SEQUENCE [LARGE SCALE GENOMIC DNA]</scope>
    <source>
        <strain evidence="2">An144</strain>
    </source>
</reference>
<proteinExistence type="predicted"/>
<dbReference type="InterPro" id="IPR033704">
    <property type="entry name" value="dUTPase_trimeric"/>
</dbReference>
<organism evidence="1 2">
    <name type="scientific">Enterococcus cecorum</name>
    <dbReference type="NCBI Taxonomy" id="44008"/>
    <lineage>
        <taxon>Bacteria</taxon>
        <taxon>Bacillati</taxon>
        <taxon>Bacillota</taxon>
        <taxon>Bacilli</taxon>
        <taxon>Lactobacillales</taxon>
        <taxon>Enterococcaceae</taxon>
        <taxon>Enterococcus</taxon>
    </lineage>
</organism>
<dbReference type="PANTHER" id="PTHR42680:SF3">
    <property type="entry name" value="DCTP DEAMINASE"/>
    <property type="match status" value="1"/>
</dbReference>
<evidence type="ECO:0000313" key="1">
    <source>
        <dbReference type="EMBL" id="OUQ09755.1"/>
    </source>
</evidence>
<protein>
    <submittedName>
        <fullName evidence="1">Deoxycytidine triphosphate deaminase</fullName>
    </submittedName>
</protein>
<comment type="caution">
    <text evidence="1">The sequence shown here is derived from an EMBL/GenBank/DDBJ whole genome shotgun (WGS) entry which is preliminary data.</text>
</comment>
<dbReference type="PANTHER" id="PTHR42680">
    <property type="entry name" value="DCTP DEAMINASE"/>
    <property type="match status" value="1"/>
</dbReference>
<dbReference type="SUPFAM" id="SSF51283">
    <property type="entry name" value="dUTPase-like"/>
    <property type="match status" value="1"/>
</dbReference>
<dbReference type="AlphaFoldDB" id="A0A0I9W5J5"/>
<evidence type="ECO:0000313" key="2">
    <source>
        <dbReference type="Proteomes" id="UP000196074"/>
    </source>
</evidence>
<dbReference type="NCBIfam" id="TIGR02274">
    <property type="entry name" value="dCTP_deam"/>
    <property type="match status" value="1"/>
</dbReference>
<accession>A0A0I9W5J5</accession>
<dbReference type="GO" id="GO:0015949">
    <property type="term" value="P:nucleobase-containing small molecule interconversion"/>
    <property type="evidence" value="ECO:0007669"/>
    <property type="project" value="TreeGrafter"/>
</dbReference>
<dbReference type="InterPro" id="IPR011962">
    <property type="entry name" value="dCTP_deaminase"/>
</dbReference>
<dbReference type="EMBL" id="NFLC01000017">
    <property type="protein sequence ID" value="OUQ09755.1"/>
    <property type="molecule type" value="Genomic_DNA"/>
</dbReference>
<dbReference type="GO" id="GO:0008829">
    <property type="term" value="F:dCTP deaminase activity"/>
    <property type="evidence" value="ECO:0007669"/>
    <property type="project" value="InterPro"/>
</dbReference>
<sequence length="173" mass="19629">MSILTGKEIQKQIAKVNIKIKPFKSEQISTNSYDLKLSNKLIRYVDDQIDPSRRNAYEEIVIPSEGYLMKARDFYLGSSVEIVGSKKFVPLIHAKSGIARQGLFVHVTADLVDIGFEGNITFQLYPTRDILVKPNMLIGQVTFWQTIGEIELYDGKYQNSSGPQVSKTYLDFD</sequence>
<dbReference type="Gene3D" id="2.70.40.10">
    <property type="match status" value="1"/>
</dbReference>
<dbReference type="GO" id="GO:0006229">
    <property type="term" value="P:dUTP biosynthetic process"/>
    <property type="evidence" value="ECO:0007669"/>
    <property type="project" value="InterPro"/>
</dbReference>
<dbReference type="Proteomes" id="UP000196074">
    <property type="component" value="Unassembled WGS sequence"/>
</dbReference>
<dbReference type="CDD" id="cd07557">
    <property type="entry name" value="trimeric_dUTPase"/>
    <property type="match status" value="1"/>
</dbReference>
<name>A0A0I9W5J5_9ENTE</name>
<dbReference type="Pfam" id="PF22769">
    <property type="entry name" value="DCD"/>
    <property type="match status" value="1"/>
</dbReference>